<dbReference type="PROSITE" id="PS50222">
    <property type="entry name" value="EF_HAND_2"/>
    <property type="match status" value="3"/>
</dbReference>
<dbReference type="Proteomes" id="UP001295469">
    <property type="component" value="Chromosome C04"/>
</dbReference>
<evidence type="ECO:0000313" key="13">
    <source>
        <dbReference type="EMBL" id="CAF1801656.1"/>
    </source>
</evidence>
<evidence type="ECO:0000256" key="11">
    <source>
        <dbReference type="ARBA" id="ARBA00048679"/>
    </source>
</evidence>
<dbReference type="PANTHER" id="PTHR24349">
    <property type="entry name" value="SERINE/THREONINE-PROTEIN KINASE"/>
    <property type="match status" value="1"/>
</dbReference>
<evidence type="ECO:0000256" key="4">
    <source>
        <dbReference type="ARBA" id="ARBA00022553"/>
    </source>
</evidence>
<accession>A0A816JMU0</accession>
<keyword evidence="8" id="KW-0106">Calcium</keyword>
<evidence type="ECO:0000256" key="1">
    <source>
        <dbReference type="ARBA" id="ARBA00005354"/>
    </source>
</evidence>
<dbReference type="GO" id="GO:0005509">
    <property type="term" value="F:calcium ion binding"/>
    <property type="evidence" value="ECO:0007669"/>
    <property type="project" value="InterPro"/>
</dbReference>
<dbReference type="InterPro" id="IPR011009">
    <property type="entry name" value="Kinase-like_dom_sf"/>
</dbReference>
<name>A0A816JMU0_BRANA</name>
<dbReference type="AlphaFoldDB" id="A0A816JMU0"/>
<feature type="domain" description="EF-hand" evidence="12">
    <location>
        <begin position="172"/>
        <end position="207"/>
    </location>
</feature>
<feature type="domain" description="EF-hand" evidence="12">
    <location>
        <begin position="208"/>
        <end position="243"/>
    </location>
</feature>
<keyword evidence="6" id="KW-0547">Nucleotide-binding</keyword>
<keyword evidence="4" id="KW-0597">Phosphoprotein</keyword>
<keyword evidence="7" id="KW-0418">Kinase</keyword>
<dbReference type="InterPro" id="IPR018247">
    <property type="entry name" value="EF_Hand_1_Ca_BS"/>
</dbReference>
<evidence type="ECO:0000256" key="8">
    <source>
        <dbReference type="ARBA" id="ARBA00022837"/>
    </source>
</evidence>
<keyword evidence="9" id="KW-0067">ATP-binding</keyword>
<dbReference type="GO" id="GO:0005524">
    <property type="term" value="F:ATP binding"/>
    <property type="evidence" value="ECO:0007669"/>
    <property type="project" value="UniProtKB-KW"/>
</dbReference>
<comment type="catalytic activity">
    <reaction evidence="11">
        <text>L-seryl-[protein] + ATP = O-phospho-L-seryl-[protein] + ADP + H(+)</text>
        <dbReference type="Rhea" id="RHEA:17989"/>
        <dbReference type="Rhea" id="RHEA-COMP:9863"/>
        <dbReference type="Rhea" id="RHEA-COMP:11604"/>
        <dbReference type="ChEBI" id="CHEBI:15378"/>
        <dbReference type="ChEBI" id="CHEBI:29999"/>
        <dbReference type="ChEBI" id="CHEBI:30616"/>
        <dbReference type="ChEBI" id="CHEBI:83421"/>
        <dbReference type="ChEBI" id="CHEBI:456216"/>
        <dbReference type="EC" id="2.7.11.1"/>
    </reaction>
</comment>
<dbReference type="InterPro" id="IPR002048">
    <property type="entry name" value="EF_hand_dom"/>
</dbReference>
<dbReference type="SUPFAM" id="SSF56112">
    <property type="entry name" value="Protein kinase-like (PK-like)"/>
    <property type="match status" value="1"/>
</dbReference>
<evidence type="ECO:0000256" key="7">
    <source>
        <dbReference type="ARBA" id="ARBA00022777"/>
    </source>
</evidence>
<keyword evidence="3" id="KW-0723">Serine/threonine-protein kinase</keyword>
<dbReference type="GO" id="GO:0004674">
    <property type="term" value="F:protein serine/threonine kinase activity"/>
    <property type="evidence" value="ECO:0007669"/>
    <property type="project" value="UniProtKB-KW"/>
</dbReference>
<dbReference type="Gene3D" id="1.10.238.10">
    <property type="entry name" value="EF-hand"/>
    <property type="match status" value="1"/>
</dbReference>
<keyword evidence="5" id="KW-0808">Transferase</keyword>
<dbReference type="InterPro" id="IPR011992">
    <property type="entry name" value="EF-hand-dom_pair"/>
</dbReference>
<dbReference type="Pfam" id="PF13499">
    <property type="entry name" value="EF-hand_7"/>
    <property type="match status" value="2"/>
</dbReference>
<sequence length="276" mass="30829">MITEGCWSTWNVARGGSGGGGGVSRVHTYEREEEETVEKEEEEMVEKVEVEELGSTEMVVVVVEEVVTAAARDLKPENFLFANKMETASLKAIDFGLYMLHPDPKRCLTAQQVLDGKNSPNVSLGETVIAEHLSVEEASGIKERFQVMDTSNRGKITIDELRIGLRKLGIVVPQDDIQILMDAGDVDKDGYLDVNEFVAISVHIRKMGSDEHLKTAFSFFDQNKNGYIEIEELREALANEFDTTSEEVVEAIILDVDTNKVRNKFCSVKKPKRLDV</sequence>
<dbReference type="PROSITE" id="PS00018">
    <property type="entry name" value="EF_HAND_1"/>
    <property type="match status" value="2"/>
</dbReference>
<evidence type="ECO:0000256" key="3">
    <source>
        <dbReference type="ARBA" id="ARBA00022527"/>
    </source>
</evidence>
<protein>
    <recommendedName>
        <fullName evidence="2">non-specific serine/threonine protein kinase</fullName>
        <ecNumber evidence="2">2.7.11.1</ecNumber>
    </recommendedName>
</protein>
<evidence type="ECO:0000256" key="9">
    <source>
        <dbReference type="ARBA" id="ARBA00022840"/>
    </source>
</evidence>
<organism evidence="13">
    <name type="scientific">Brassica napus</name>
    <name type="common">Rape</name>
    <dbReference type="NCBI Taxonomy" id="3708"/>
    <lineage>
        <taxon>Eukaryota</taxon>
        <taxon>Viridiplantae</taxon>
        <taxon>Streptophyta</taxon>
        <taxon>Embryophyta</taxon>
        <taxon>Tracheophyta</taxon>
        <taxon>Spermatophyta</taxon>
        <taxon>Magnoliopsida</taxon>
        <taxon>eudicotyledons</taxon>
        <taxon>Gunneridae</taxon>
        <taxon>Pentapetalae</taxon>
        <taxon>rosids</taxon>
        <taxon>malvids</taxon>
        <taxon>Brassicales</taxon>
        <taxon>Brassicaceae</taxon>
        <taxon>Brassiceae</taxon>
        <taxon>Brassica</taxon>
    </lineage>
</organism>
<dbReference type="SMART" id="SM00054">
    <property type="entry name" value="EFh"/>
    <property type="match status" value="3"/>
</dbReference>
<dbReference type="InterPro" id="IPR050205">
    <property type="entry name" value="CDPK_Ser/Thr_kinases"/>
</dbReference>
<evidence type="ECO:0000256" key="5">
    <source>
        <dbReference type="ARBA" id="ARBA00022679"/>
    </source>
</evidence>
<comment type="similarity">
    <text evidence="1">Belongs to the protein kinase superfamily. CAMK Ser/Thr protein kinase family. CaMK subfamily.</text>
</comment>
<evidence type="ECO:0000256" key="10">
    <source>
        <dbReference type="ARBA" id="ARBA00047899"/>
    </source>
</evidence>
<dbReference type="SUPFAM" id="SSF47473">
    <property type="entry name" value="EF-hand"/>
    <property type="match status" value="1"/>
</dbReference>
<proteinExistence type="inferred from homology"/>
<gene>
    <name evidence="13" type="ORF">DARMORV10_C04P03090.1</name>
</gene>
<reference evidence="13" key="1">
    <citation type="submission" date="2021-01" db="EMBL/GenBank/DDBJ databases">
        <authorList>
            <consortium name="Genoscope - CEA"/>
            <person name="William W."/>
        </authorList>
    </citation>
    <scope>NUCLEOTIDE SEQUENCE</scope>
</reference>
<evidence type="ECO:0000256" key="2">
    <source>
        <dbReference type="ARBA" id="ARBA00012513"/>
    </source>
</evidence>
<dbReference type="EC" id="2.7.11.1" evidence="2"/>
<evidence type="ECO:0000256" key="6">
    <source>
        <dbReference type="ARBA" id="ARBA00022741"/>
    </source>
</evidence>
<feature type="domain" description="EF-hand" evidence="12">
    <location>
        <begin position="136"/>
        <end position="171"/>
    </location>
</feature>
<evidence type="ECO:0000259" key="12">
    <source>
        <dbReference type="PROSITE" id="PS50222"/>
    </source>
</evidence>
<dbReference type="EMBL" id="HG994368">
    <property type="protein sequence ID" value="CAF1801656.1"/>
    <property type="molecule type" value="Genomic_DNA"/>
</dbReference>
<dbReference type="FunFam" id="1.10.238.10:FF:000001">
    <property type="entry name" value="Calmodulin 1"/>
    <property type="match status" value="1"/>
</dbReference>
<comment type="catalytic activity">
    <reaction evidence="10">
        <text>L-threonyl-[protein] + ATP = O-phospho-L-threonyl-[protein] + ADP + H(+)</text>
        <dbReference type="Rhea" id="RHEA:46608"/>
        <dbReference type="Rhea" id="RHEA-COMP:11060"/>
        <dbReference type="Rhea" id="RHEA-COMP:11605"/>
        <dbReference type="ChEBI" id="CHEBI:15378"/>
        <dbReference type="ChEBI" id="CHEBI:30013"/>
        <dbReference type="ChEBI" id="CHEBI:30616"/>
        <dbReference type="ChEBI" id="CHEBI:61977"/>
        <dbReference type="ChEBI" id="CHEBI:456216"/>
        <dbReference type="EC" id="2.7.11.1"/>
    </reaction>
</comment>